<dbReference type="InterPro" id="IPR007428">
    <property type="entry name" value="MlaA"/>
</dbReference>
<protein>
    <submittedName>
        <fullName evidence="4">Putative phospholipid-binding lipoprotein MlaA</fullName>
    </submittedName>
</protein>
<accession>A0A4Y1YMI5</accession>
<evidence type="ECO:0000256" key="2">
    <source>
        <dbReference type="ARBA" id="ARBA00022729"/>
    </source>
</evidence>
<dbReference type="PANTHER" id="PTHR30035">
    <property type="entry name" value="LIPOPROTEIN VACJ-RELATED"/>
    <property type="match status" value="1"/>
</dbReference>
<proteinExistence type="inferred from homology"/>
<keyword evidence="5" id="KW-1185">Reference proteome</keyword>
<sequence>MLCLVLICTGCASVPSGEQQQGVYDPYEPLNRKSYNLTDAIDRTLVEPAAVVYMEHVPEAIQRPISNFYRNLAYPNVILNSFLQGKIRQGLSDVLRFVINSTIGVGGLSDMAGHMGFPEHNEDFGQTLAMWGIGNGPYLFVPAYGPSNLRDSTDIPVSIFTDGMYYLAYILAGPVIVPLAVLRIIDKRVSLAESVKVRDESALDPYLFVREGYMQQRAYEIYDGAPPISHYDDLFIDELDDAPEPAQDAVDAVGTNVVP</sequence>
<dbReference type="KEGG" id="nst:Nstercoris_01633"/>
<gene>
    <name evidence="4" type="ORF">Nstercoris_01633</name>
</gene>
<comment type="similarity">
    <text evidence="1">Belongs to the MlaA family.</text>
</comment>
<dbReference type="Proteomes" id="UP000316473">
    <property type="component" value="Chromosome"/>
</dbReference>
<dbReference type="Pfam" id="PF04333">
    <property type="entry name" value="MlaA"/>
    <property type="match status" value="1"/>
</dbReference>
<dbReference type="GO" id="GO:0016020">
    <property type="term" value="C:membrane"/>
    <property type="evidence" value="ECO:0007669"/>
    <property type="project" value="InterPro"/>
</dbReference>
<keyword evidence="2" id="KW-0732">Signal</keyword>
<keyword evidence="3" id="KW-0472">Membrane</keyword>
<dbReference type="PRINTS" id="PR01805">
    <property type="entry name" value="VACJLIPOPROT"/>
</dbReference>
<feature type="transmembrane region" description="Helical" evidence="3">
    <location>
        <begin position="164"/>
        <end position="185"/>
    </location>
</feature>
<evidence type="ECO:0000313" key="4">
    <source>
        <dbReference type="EMBL" id="BBL35370.1"/>
    </source>
</evidence>
<keyword evidence="3" id="KW-0812">Transmembrane</keyword>
<dbReference type="PANTHER" id="PTHR30035:SF3">
    <property type="entry name" value="INTERMEMBRANE PHOSPHOLIPID TRANSPORT SYSTEM LIPOPROTEIN MLAA"/>
    <property type="match status" value="1"/>
</dbReference>
<reference evidence="4 5" key="1">
    <citation type="submission" date="2019-06" db="EMBL/GenBank/DDBJ databases">
        <title>Nitrosomonas stercoris KYUHI-S whole genome shotgun sequence.</title>
        <authorList>
            <person name="Nakagawa T."/>
            <person name="Tsuchiya Y."/>
            <person name="Takahashi R."/>
        </authorList>
    </citation>
    <scope>NUCLEOTIDE SEQUENCE [LARGE SCALE GENOMIC DNA]</scope>
    <source>
        <strain evidence="4 5">KYUHI-S</strain>
    </source>
</reference>
<dbReference type="GO" id="GO:0120010">
    <property type="term" value="P:intermembrane phospholipid transfer"/>
    <property type="evidence" value="ECO:0007669"/>
    <property type="project" value="TreeGrafter"/>
</dbReference>
<evidence type="ECO:0000313" key="5">
    <source>
        <dbReference type="Proteomes" id="UP000316473"/>
    </source>
</evidence>
<name>A0A4Y1YMI5_9PROT</name>
<dbReference type="AlphaFoldDB" id="A0A4Y1YMI5"/>
<keyword evidence="3" id="KW-1133">Transmembrane helix</keyword>
<organism evidence="4 5">
    <name type="scientific">Nitrosomonas stercoris</name>
    <dbReference type="NCBI Taxonomy" id="1444684"/>
    <lineage>
        <taxon>Bacteria</taxon>
        <taxon>Pseudomonadati</taxon>
        <taxon>Pseudomonadota</taxon>
        <taxon>Betaproteobacteria</taxon>
        <taxon>Nitrosomonadales</taxon>
        <taxon>Nitrosomonadaceae</taxon>
        <taxon>Nitrosomonas</taxon>
    </lineage>
</organism>
<evidence type="ECO:0000256" key="3">
    <source>
        <dbReference type="SAM" id="Phobius"/>
    </source>
</evidence>
<evidence type="ECO:0000256" key="1">
    <source>
        <dbReference type="ARBA" id="ARBA00010634"/>
    </source>
</evidence>
<dbReference type="EMBL" id="AP019755">
    <property type="protein sequence ID" value="BBL35370.1"/>
    <property type="molecule type" value="Genomic_DNA"/>
</dbReference>
<keyword evidence="4" id="KW-0449">Lipoprotein</keyword>